<reference evidence="3" key="1">
    <citation type="journal article" date="2020" name="Stud. Mycol.">
        <title>101 Dothideomycetes genomes: a test case for predicting lifestyles and emergence of pathogens.</title>
        <authorList>
            <person name="Haridas S."/>
            <person name="Albert R."/>
            <person name="Binder M."/>
            <person name="Bloem J."/>
            <person name="Labutti K."/>
            <person name="Salamov A."/>
            <person name="Andreopoulos B."/>
            <person name="Baker S."/>
            <person name="Barry K."/>
            <person name="Bills G."/>
            <person name="Bluhm B."/>
            <person name="Cannon C."/>
            <person name="Castanera R."/>
            <person name="Culley D."/>
            <person name="Daum C."/>
            <person name="Ezra D."/>
            <person name="Gonzalez J."/>
            <person name="Henrissat B."/>
            <person name="Kuo A."/>
            <person name="Liang C."/>
            <person name="Lipzen A."/>
            <person name="Lutzoni F."/>
            <person name="Magnuson J."/>
            <person name="Mondo S."/>
            <person name="Nolan M."/>
            <person name="Ohm R."/>
            <person name="Pangilinan J."/>
            <person name="Park H.-J."/>
            <person name="Ramirez L."/>
            <person name="Alfaro M."/>
            <person name="Sun H."/>
            <person name="Tritt A."/>
            <person name="Yoshinaga Y."/>
            <person name="Zwiers L.-H."/>
            <person name="Turgeon B."/>
            <person name="Goodwin S."/>
            <person name="Spatafora J."/>
            <person name="Crous P."/>
            <person name="Grigoriev I."/>
        </authorList>
    </citation>
    <scope>NUCLEOTIDE SEQUENCE</scope>
    <source>
        <strain evidence="3">CBS 113389</strain>
    </source>
</reference>
<dbReference type="GeneID" id="54473927"/>
<dbReference type="PRINTS" id="PR00081">
    <property type="entry name" value="GDHRDH"/>
</dbReference>
<protein>
    <recommendedName>
        <fullName evidence="5">NAD-dependent 15-hydroxyprostaglandin dehydrogenase</fullName>
    </recommendedName>
</protein>
<dbReference type="PANTHER" id="PTHR44229">
    <property type="entry name" value="15-HYDROXYPROSTAGLANDIN DEHYDROGENASE [NAD(+)]"/>
    <property type="match status" value="1"/>
</dbReference>
<comment type="similarity">
    <text evidence="1">Belongs to the short-chain dehydrogenases/reductases (SDR) family.</text>
</comment>
<name>A0A6A6Q0D2_9PEZI</name>
<evidence type="ECO:0000256" key="1">
    <source>
        <dbReference type="ARBA" id="ARBA00006484"/>
    </source>
</evidence>
<dbReference type="OrthoDB" id="5296at2759"/>
<dbReference type="Proteomes" id="UP000799767">
    <property type="component" value="Unassembled WGS sequence"/>
</dbReference>
<dbReference type="GO" id="GO:0016616">
    <property type="term" value="F:oxidoreductase activity, acting on the CH-OH group of donors, NAD or NADP as acceptor"/>
    <property type="evidence" value="ECO:0007669"/>
    <property type="project" value="TreeGrafter"/>
</dbReference>
<dbReference type="PANTHER" id="PTHR44229:SF4">
    <property type="entry name" value="15-HYDROXYPROSTAGLANDIN DEHYDROGENASE [NAD(+)]"/>
    <property type="match status" value="1"/>
</dbReference>
<evidence type="ECO:0000313" key="3">
    <source>
        <dbReference type="EMBL" id="KAF2485143.1"/>
    </source>
</evidence>
<keyword evidence="2" id="KW-0560">Oxidoreductase</keyword>
<keyword evidence="4" id="KW-1185">Reference proteome</keyword>
<sequence length="321" mass="34778">MATVAQPIPFIIKGKTALITGAGSGINYCFAKALVDRGCNVLIADLSLRPEAQKLVDDNQSKPRVAFVKTDVRLWDDLSNMFDVADKEFGGADIVCPGAGVFEPHWSNYWLPPGHEKSKDDPHGRSPSGVGSYATLDINITHPIRTTQLAVSRWLNPAPTSKTGKAAPTNPKRVVAISSIAGQRPGFPFPLYIASKHAISGFVRSMAPLEAAYGIKVNGVAPGLIKTPLWTDHPEKIKTIDEELDSWTTPEEVAAQMVRCLEDEAIGAGVIWEVLQGKYRVVDWKDVKAPEGPGSGIANAKMLSDEVFEWLKEPGWGAVKK</sequence>
<evidence type="ECO:0008006" key="5">
    <source>
        <dbReference type="Google" id="ProtNLM"/>
    </source>
</evidence>
<dbReference type="GO" id="GO:0005737">
    <property type="term" value="C:cytoplasm"/>
    <property type="evidence" value="ECO:0007669"/>
    <property type="project" value="TreeGrafter"/>
</dbReference>
<dbReference type="EMBL" id="MU001633">
    <property type="protein sequence ID" value="KAF2485143.1"/>
    <property type="molecule type" value="Genomic_DNA"/>
</dbReference>
<dbReference type="RefSeq" id="XP_033591712.1">
    <property type="nucleotide sequence ID" value="XM_033732925.1"/>
</dbReference>
<dbReference type="Gene3D" id="3.40.50.720">
    <property type="entry name" value="NAD(P)-binding Rossmann-like Domain"/>
    <property type="match status" value="1"/>
</dbReference>
<dbReference type="FunFam" id="3.40.50.720:FF:000643">
    <property type="entry name" value="Short chain dehydrogenase/reductase family oxidoreductase, putative"/>
    <property type="match status" value="1"/>
</dbReference>
<accession>A0A6A6Q0D2</accession>
<evidence type="ECO:0000313" key="4">
    <source>
        <dbReference type="Proteomes" id="UP000799767"/>
    </source>
</evidence>
<dbReference type="SUPFAM" id="SSF51735">
    <property type="entry name" value="NAD(P)-binding Rossmann-fold domains"/>
    <property type="match status" value="1"/>
</dbReference>
<proteinExistence type="inferred from homology"/>
<gene>
    <name evidence="3" type="ORF">BDY17DRAFT_293011</name>
</gene>
<evidence type="ECO:0000256" key="2">
    <source>
        <dbReference type="ARBA" id="ARBA00023002"/>
    </source>
</evidence>
<dbReference type="AlphaFoldDB" id="A0A6A6Q0D2"/>
<dbReference type="Pfam" id="PF00106">
    <property type="entry name" value="adh_short"/>
    <property type="match status" value="1"/>
</dbReference>
<organism evidence="3 4">
    <name type="scientific">Neohortaea acidophila</name>
    <dbReference type="NCBI Taxonomy" id="245834"/>
    <lineage>
        <taxon>Eukaryota</taxon>
        <taxon>Fungi</taxon>
        <taxon>Dikarya</taxon>
        <taxon>Ascomycota</taxon>
        <taxon>Pezizomycotina</taxon>
        <taxon>Dothideomycetes</taxon>
        <taxon>Dothideomycetidae</taxon>
        <taxon>Mycosphaerellales</taxon>
        <taxon>Teratosphaeriaceae</taxon>
        <taxon>Neohortaea</taxon>
    </lineage>
</organism>
<dbReference type="InterPro" id="IPR002347">
    <property type="entry name" value="SDR_fam"/>
</dbReference>
<dbReference type="InterPro" id="IPR036291">
    <property type="entry name" value="NAD(P)-bd_dom_sf"/>
</dbReference>